<proteinExistence type="predicted"/>
<evidence type="ECO:0000313" key="2">
    <source>
        <dbReference type="EMBL" id="RZR72541.1"/>
    </source>
</evidence>
<sequence length="164" mass="18193">MLYLHYYIDLEDGHTLHLVARQPVQAQTQPGTVSGDPSRVNDNQGMKYFVSLRIVGLANQVSPGGETEGPRNVNGRNQIGNQAQPAVTVVNQPFQVQLASPGSVPRNMVELLFYLSSLVVPDSMTTLLDFINRMELILQHGGDFLLSSFLTLWKFMTVINISIH</sequence>
<dbReference type="EMBL" id="KV875708">
    <property type="protein sequence ID" value="RZR72541.1"/>
    <property type="molecule type" value="Genomic_DNA"/>
</dbReference>
<dbReference type="PANTHER" id="PTHR15204:SF5">
    <property type="entry name" value="LARGE PROLINE-RICH PROTEIN BAG6 ISOFORM X1"/>
    <property type="match status" value="1"/>
</dbReference>
<dbReference type="AlphaFoldDB" id="A0A427A8I4"/>
<organism evidence="1 3">
    <name type="scientific">Ensete ventricosum</name>
    <name type="common">Abyssinian banana</name>
    <name type="synonym">Musa ensete</name>
    <dbReference type="NCBI Taxonomy" id="4639"/>
    <lineage>
        <taxon>Eukaryota</taxon>
        <taxon>Viridiplantae</taxon>
        <taxon>Streptophyta</taxon>
        <taxon>Embryophyta</taxon>
        <taxon>Tracheophyta</taxon>
        <taxon>Spermatophyta</taxon>
        <taxon>Magnoliopsida</taxon>
        <taxon>Liliopsida</taxon>
        <taxon>Zingiberales</taxon>
        <taxon>Musaceae</taxon>
        <taxon>Ensete</taxon>
    </lineage>
</organism>
<dbReference type="GO" id="GO:0036503">
    <property type="term" value="P:ERAD pathway"/>
    <property type="evidence" value="ECO:0007669"/>
    <property type="project" value="TreeGrafter"/>
</dbReference>
<reference evidence="1 3" key="1">
    <citation type="journal article" date="2014" name="Agronomy (Basel)">
        <title>A Draft Genome Sequence for Ensete ventricosum, the Drought-Tolerant Tree Against Hunger.</title>
        <authorList>
            <person name="Harrison J."/>
            <person name="Moore K.A."/>
            <person name="Paszkiewicz K."/>
            <person name="Jones T."/>
            <person name="Grant M."/>
            <person name="Ambacheew D."/>
            <person name="Muzemil S."/>
            <person name="Studholme D.J."/>
        </authorList>
    </citation>
    <scope>NUCLEOTIDE SEQUENCE [LARGE SCALE GENOMIC DNA]</scope>
</reference>
<dbReference type="PANTHER" id="PTHR15204">
    <property type="entry name" value="LARGE PROLINE-RICH PROTEIN BAG6"/>
    <property type="match status" value="1"/>
</dbReference>
<evidence type="ECO:0000313" key="3">
    <source>
        <dbReference type="Proteomes" id="UP000287651"/>
    </source>
</evidence>
<dbReference type="GO" id="GO:0031593">
    <property type="term" value="F:polyubiquitin modification-dependent protein binding"/>
    <property type="evidence" value="ECO:0007669"/>
    <property type="project" value="TreeGrafter"/>
</dbReference>
<dbReference type="GO" id="GO:0051787">
    <property type="term" value="F:misfolded protein binding"/>
    <property type="evidence" value="ECO:0007669"/>
    <property type="project" value="TreeGrafter"/>
</dbReference>
<reference evidence="1" key="3">
    <citation type="submission" date="2018-09" db="EMBL/GenBank/DDBJ databases">
        <authorList>
            <person name="Harrison J."/>
            <person name="Moore K.A."/>
            <person name="Paszkiewicz K."/>
            <person name="Jones T."/>
            <person name="Grant M."/>
            <person name="Ambacheew D."/>
            <person name="Muzemil S."/>
            <person name="Studholme D."/>
        </authorList>
    </citation>
    <scope>NUCLEOTIDE SEQUENCE</scope>
</reference>
<dbReference type="Proteomes" id="UP000290560">
    <property type="component" value="Unassembled WGS sequence"/>
</dbReference>
<protein>
    <submittedName>
        <fullName evidence="1">Uncharacterized protein</fullName>
    </submittedName>
</protein>
<evidence type="ECO:0000313" key="1">
    <source>
        <dbReference type="EMBL" id="RRT72532.1"/>
    </source>
</evidence>
<reference evidence="2" key="2">
    <citation type="journal article" date="2018" name="Data Brief">
        <title>Genome sequence data from 17 accessions of Ensete ventricosum, a staple food crop for millions in Ethiopia.</title>
        <authorList>
            <person name="Yemataw Z."/>
            <person name="Muzemil S."/>
            <person name="Ambachew D."/>
            <person name="Tripathi L."/>
            <person name="Tesfaye K."/>
            <person name="Chala A."/>
            <person name="Farbos A."/>
            <person name="O'Neill P."/>
            <person name="Moore K."/>
            <person name="Grant M."/>
            <person name="Studholme D.J."/>
        </authorList>
    </citation>
    <scope>NUCLEOTIDE SEQUENCE [LARGE SCALE GENOMIC DNA]</scope>
    <source>
        <tissue evidence="2">Leaf</tissue>
    </source>
</reference>
<name>A0A427A8I4_ENSVE</name>
<accession>A0A427A8I4</accession>
<dbReference type="EMBL" id="AMZH03003376">
    <property type="protein sequence ID" value="RRT72532.1"/>
    <property type="molecule type" value="Genomic_DNA"/>
</dbReference>
<gene>
    <name evidence="1" type="ORF">B296_00034487</name>
    <name evidence="2" type="ORF">BHM03_00014475</name>
</gene>
<dbReference type="GO" id="GO:0071818">
    <property type="term" value="C:BAT3 complex"/>
    <property type="evidence" value="ECO:0007669"/>
    <property type="project" value="TreeGrafter"/>
</dbReference>
<dbReference type="Proteomes" id="UP000287651">
    <property type="component" value="Unassembled WGS sequence"/>
</dbReference>